<evidence type="ECO:0000313" key="6">
    <source>
        <dbReference type="Proteomes" id="UP001597560"/>
    </source>
</evidence>
<proteinExistence type="predicted"/>
<dbReference type="RefSeq" id="WP_377610027.1">
    <property type="nucleotide sequence ID" value="NZ_JBHUPA010000003.1"/>
</dbReference>
<dbReference type="InterPro" id="IPR026263">
    <property type="entry name" value="Alkaline_phosphatase_prok"/>
</dbReference>
<keyword evidence="6" id="KW-1185">Reference proteome</keyword>
<dbReference type="SUPFAM" id="SSF53649">
    <property type="entry name" value="Alkaline phosphatase-like"/>
    <property type="match status" value="1"/>
</dbReference>
<comment type="caution">
    <text evidence="5">The sequence shown here is derived from an EMBL/GenBank/DDBJ whole genome shotgun (WGS) entry which is preliminary data.</text>
</comment>
<accession>A0ABW6B115</accession>
<evidence type="ECO:0000256" key="3">
    <source>
        <dbReference type="ARBA" id="ARBA00022729"/>
    </source>
</evidence>
<dbReference type="PANTHER" id="PTHR10151">
    <property type="entry name" value="ECTONUCLEOTIDE PYROPHOSPHATASE/PHOSPHODIESTERASE"/>
    <property type="match status" value="1"/>
</dbReference>
<dbReference type="Proteomes" id="UP001597560">
    <property type="component" value="Unassembled WGS sequence"/>
</dbReference>
<keyword evidence="1" id="KW-0597">Phosphoprotein</keyword>
<evidence type="ECO:0000256" key="2">
    <source>
        <dbReference type="ARBA" id="ARBA00022723"/>
    </source>
</evidence>
<evidence type="ECO:0000256" key="4">
    <source>
        <dbReference type="SAM" id="SignalP"/>
    </source>
</evidence>
<dbReference type="EC" id="3.1.3.1" evidence="5"/>
<keyword evidence="3 4" id="KW-0732">Signal</keyword>
<gene>
    <name evidence="5" type="primary">pafA</name>
    <name evidence="5" type="ORF">ACFS6J_08245</name>
</gene>
<reference evidence="6" key="1">
    <citation type="journal article" date="2019" name="Int. J. Syst. Evol. Microbiol.">
        <title>The Global Catalogue of Microorganisms (GCM) 10K type strain sequencing project: providing services to taxonomists for standard genome sequencing and annotation.</title>
        <authorList>
            <consortium name="The Broad Institute Genomics Platform"/>
            <consortium name="The Broad Institute Genome Sequencing Center for Infectious Disease"/>
            <person name="Wu L."/>
            <person name="Ma J."/>
        </authorList>
    </citation>
    <scope>NUCLEOTIDE SEQUENCE [LARGE SCALE GENOMIC DNA]</scope>
    <source>
        <strain evidence="6">KCTC 23098</strain>
    </source>
</reference>
<dbReference type="InterPro" id="IPR017850">
    <property type="entry name" value="Alkaline_phosphatase_core_sf"/>
</dbReference>
<keyword evidence="2" id="KW-0479">Metal-binding</keyword>
<feature type="chain" id="PRO_5046519844" evidence="4">
    <location>
        <begin position="21"/>
        <end position="552"/>
    </location>
</feature>
<evidence type="ECO:0000256" key="1">
    <source>
        <dbReference type="ARBA" id="ARBA00022553"/>
    </source>
</evidence>
<keyword evidence="5" id="KW-0378">Hydrolase</keyword>
<dbReference type="Gene3D" id="3.30.1360.150">
    <property type="match status" value="1"/>
</dbReference>
<name>A0ABW6B115_9SPHI</name>
<feature type="signal peptide" evidence="4">
    <location>
        <begin position="1"/>
        <end position="20"/>
    </location>
</feature>
<dbReference type="InterPro" id="IPR002591">
    <property type="entry name" value="Phosphodiest/P_Trfase"/>
</dbReference>
<evidence type="ECO:0000313" key="5">
    <source>
        <dbReference type="EMBL" id="MFD2961771.1"/>
    </source>
</evidence>
<organism evidence="5 6">
    <name type="scientific">Olivibacter jilunii</name>
    <dbReference type="NCBI Taxonomy" id="985016"/>
    <lineage>
        <taxon>Bacteria</taxon>
        <taxon>Pseudomonadati</taxon>
        <taxon>Bacteroidota</taxon>
        <taxon>Sphingobacteriia</taxon>
        <taxon>Sphingobacteriales</taxon>
        <taxon>Sphingobacteriaceae</taxon>
        <taxon>Olivibacter</taxon>
    </lineage>
</organism>
<dbReference type="EMBL" id="JBHUPA010000003">
    <property type="protein sequence ID" value="MFD2961771.1"/>
    <property type="molecule type" value="Genomic_DNA"/>
</dbReference>
<dbReference type="PANTHER" id="PTHR10151:SF120">
    <property type="entry name" value="BIS(5'-ADENOSYL)-TRIPHOSPHATASE"/>
    <property type="match status" value="1"/>
</dbReference>
<dbReference type="NCBIfam" id="NF042991">
    <property type="entry name" value="alk_phos_PafA"/>
    <property type="match status" value="1"/>
</dbReference>
<protein>
    <submittedName>
        <fullName evidence="5">Alkaline phosphatase PafA</fullName>
        <ecNumber evidence="5">3.1.3.1</ecNumber>
    </submittedName>
</protein>
<dbReference type="GO" id="GO:0004035">
    <property type="term" value="F:alkaline phosphatase activity"/>
    <property type="evidence" value="ECO:0007669"/>
    <property type="project" value="UniProtKB-EC"/>
</dbReference>
<dbReference type="CDD" id="cd16016">
    <property type="entry name" value="AP-SPAP"/>
    <property type="match status" value="1"/>
</dbReference>
<sequence length="552" mass="61497">MIFKRLLILCCCISLYSAQAQQKTSKEVDRPKLVVGIMVDQMRWDYLYRYYDRYGEGGFKRMLNNGFSCENTYINYIPTVTAIGHSSVYTGTTPAIHGIAGNDFIIQATGKSMYCTEDETVTPLGTAVGNAAGKMSPRNLLASTITDELKLTSNFRSKVIGIAIKDRGAILPAGHFADAAYWFDNSGDWISSSYYMTDLPKWVKDFNKQKLAEKYLKQDWNTLYPIETYKQSIEDNNPYEGKFKGTQSPTFPVKTSQLLKENGIGLVATTPYGNTLTLDLAKAAISNEELGNNPGGFTDFLAISISSPDKIGHQFAVNSIEVEDNYLRLDKDLEDFFSYLDKTVGQGQYTVFLTADHGAAHNPQYFMDQQGNGGYFNSKTAQQGLNEQLKAKFNTDKLVISLSNYQVHLNNTLINERNLDRQAICDEAVKYLRNLEGVAFVAEMDKVSEAAIPSRIKERIINGYNYKRSGAIQIVLEPQWYSGSAKSTGTTHGNWNPYDSHIPLVWMGWGIKHGATNRITEMTDIAATVAGLLHIQEPNGSIGSPIVEVLNQ</sequence>
<dbReference type="Pfam" id="PF01663">
    <property type="entry name" value="Phosphodiest"/>
    <property type="match status" value="1"/>
</dbReference>
<dbReference type="PIRSF" id="PIRSF031924">
    <property type="entry name" value="Pi-irrepressible_AP"/>
    <property type="match status" value="1"/>
</dbReference>
<dbReference type="Gene3D" id="3.40.720.10">
    <property type="entry name" value="Alkaline Phosphatase, subunit A"/>
    <property type="match status" value="1"/>
</dbReference>